<dbReference type="Proteomes" id="UP001056120">
    <property type="component" value="Linkage Group LG02"/>
</dbReference>
<evidence type="ECO:0000313" key="2">
    <source>
        <dbReference type="Proteomes" id="UP001056120"/>
    </source>
</evidence>
<proteinExistence type="predicted"/>
<comment type="caution">
    <text evidence="1">The sequence shown here is derived from an EMBL/GenBank/DDBJ whole genome shotgun (WGS) entry which is preliminary data.</text>
</comment>
<evidence type="ECO:0000313" key="1">
    <source>
        <dbReference type="EMBL" id="KAI3823373.1"/>
    </source>
</evidence>
<sequence>MVILNRGYLLGVLPDSSCNVLGKVVDINSMGNLYVVLRKEGFNEVSIQYVDENMVTGVVLGTGDGDSYRNRSRTKNGRFWLPVVDSSGNRRWPTVVGDGDGKGEIEL</sequence>
<organism evidence="1 2">
    <name type="scientific">Smallanthus sonchifolius</name>
    <dbReference type="NCBI Taxonomy" id="185202"/>
    <lineage>
        <taxon>Eukaryota</taxon>
        <taxon>Viridiplantae</taxon>
        <taxon>Streptophyta</taxon>
        <taxon>Embryophyta</taxon>
        <taxon>Tracheophyta</taxon>
        <taxon>Spermatophyta</taxon>
        <taxon>Magnoliopsida</taxon>
        <taxon>eudicotyledons</taxon>
        <taxon>Gunneridae</taxon>
        <taxon>Pentapetalae</taxon>
        <taxon>asterids</taxon>
        <taxon>campanulids</taxon>
        <taxon>Asterales</taxon>
        <taxon>Asteraceae</taxon>
        <taxon>Asteroideae</taxon>
        <taxon>Heliantheae alliance</taxon>
        <taxon>Millerieae</taxon>
        <taxon>Smallanthus</taxon>
    </lineage>
</organism>
<gene>
    <name evidence="1" type="ORF">L1987_04808</name>
</gene>
<accession>A0ACB9JTQ9</accession>
<name>A0ACB9JTQ9_9ASTR</name>
<keyword evidence="2" id="KW-1185">Reference proteome</keyword>
<reference evidence="1 2" key="2">
    <citation type="journal article" date="2022" name="Mol. Ecol. Resour.">
        <title>The genomes of chicory, endive, great burdock and yacon provide insights into Asteraceae paleo-polyploidization history and plant inulin production.</title>
        <authorList>
            <person name="Fan W."/>
            <person name="Wang S."/>
            <person name="Wang H."/>
            <person name="Wang A."/>
            <person name="Jiang F."/>
            <person name="Liu H."/>
            <person name="Zhao H."/>
            <person name="Xu D."/>
            <person name="Zhang Y."/>
        </authorList>
    </citation>
    <scope>NUCLEOTIDE SEQUENCE [LARGE SCALE GENOMIC DNA]</scope>
    <source>
        <strain evidence="2">cv. Yunnan</strain>
        <tissue evidence="1">Leaves</tissue>
    </source>
</reference>
<dbReference type="EMBL" id="CM042019">
    <property type="protein sequence ID" value="KAI3823373.1"/>
    <property type="molecule type" value="Genomic_DNA"/>
</dbReference>
<reference evidence="2" key="1">
    <citation type="journal article" date="2022" name="Mol. Ecol. Resour.">
        <title>The genomes of chicory, endive, great burdock and yacon provide insights into Asteraceae palaeo-polyploidization history and plant inulin production.</title>
        <authorList>
            <person name="Fan W."/>
            <person name="Wang S."/>
            <person name="Wang H."/>
            <person name="Wang A."/>
            <person name="Jiang F."/>
            <person name="Liu H."/>
            <person name="Zhao H."/>
            <person name="Xu D."/>
            <person name="Zhang Y."/>
        </authorList>
    </citation>
    <scope>NUCLEOTIDE SEQUENCE [LARGE SCALE GENOMIC DNA]</scope>
    <source>
        <strain evidence="2">cv. Yunnan</strain>
    </source>
</reference>
<protein>
    <submittedName>
        <fullName evidence="1">Uncharacterized protein</fullName>
    </submittedName>
</protein>